<keyword evidence="3" id="KW-1185">Reference proteome</keyword>
<dbReference type="EMBL" id="JAACXV010014494">
    <property type="protein sequence ID" value="KAF7266817.1"/>
    <property type="molecule type" value="Genomic_DNA"/>
</dbReference>
<evidence type="ECO:0000313" key="3">
    <source>
        <dbReference type="Proteomes" id="UP000625711"/>
    </source>
</evidence>
<accession>A0A834I4G2</accession>
<feature type="compositionally biased region" description="Polar residues" evidence="1">
    <location>
        <begin position="7"/>
        <end position="22"/>
    </location>
</feature>
<dbReference type="AlphaFoldDB" id="A0A834I4G2"/>
<gene>
    <name evidence="2" type="ORF">GWI33_019891</name>
</gene>
<feature type="region of interest" description="Disordered" evidence="1">
    <location>
        <begin position="1"/>
        <end position="28"/>
    </location>
</feature>
<dbReference type="Proteomes" id="UP000625711">
    <property type="component" value="Unassembled WGS sequence"/>
</dbReference>
<protein>
    <submittedName>
        <fullName evidence="2">Uncharacterized protein</fullName>
    </submittedName>
</protein>
<comment type="caution">
    <text evidence="2">The sequence shown here is derived from an EMBL/GenBank/DDBJ whole genome shotgun (WGS) entry which is preliminary data.</text>
</comment>
<evidence type="ECO:0000313" key="2">
    <source>
        <dbReference type="EMBL" id="KAF7266817.1"/>
    </source>
</evidence>
<organism evidence="2 3">
    <name type="scientific">Rhynchophorus ferrugineus</name>
    <name type="common">Red palm weevil</name>
    <name type="synonym">Curculio ferrugineus</name>
    <dbReference type="NCBI Taxonomy" id="354439"/>
    <lineage>
        <taxon>Eukaryota</taxon>
        <taxon>Metazoa</taxon>
        <taxon>Ecdysozoa</taxon>
        <taxon>Arthropoda</taxon>
        <taxon>Hexapoda</taxon>
        <taxon>Insecta</taxon>
        <taxon>Pterygota</taxon>
        <taxon>Neoptera</taxon>
        <taxon>Endopterygota</taxon>
        <taxon>Coleoptera</taxon>
        <taxon>Polyphaga</taxon>
        <taxon>Cucujiformia</taxon>
        <taxon>Curculionidae</taxon>
        <taxon>Dryophthorinae</taxon>
        <taxon>Rhynchophorus</taxon>
    </lineage>
</organism>
<evidence type="ECO:0000256" key="1">
    <source>
        <dbReference type="SAM" id="MobiDB-lite"/>
    </source>
</evidence>
<reference evidence="2" key="1">
    <citation type="submission" date="2020-08" db="EMBL/GenBank/DDBJ databases">
        <title>Genome sequencing and assembly of the red palm weevil Rhynchophorus ferrugineus.</title>
        <authorList>
            <person name="Dias G.B."/>
            <person name="Bergman C.M."/>
            <person name="Manee M."/>
        </authorList>
    </citation>
    <scope>NUCLEOTIDE SEQUENCE</scope>
    <source>
        <strain evidence="2">AA-2017</strain>
        <tissue evidence="2">Whole larva</tissue>
    </source>
</reference>
<proteinExistence type="predicted"/>
<sequence length="85" mass="9694">MEGNHNRIPQSIWKSAGESSEGSSHRDARSYHCERSTFLLMRSPLLTLADSGLWRRHPVAGINDACSAAAYRRRRPENKKSWRKG</sequence>
<name>A0A834I4G2_RHYFE</name>